<protein>
    <submittedName>
        <fullName evidence="2">Uncharacterized protein</fullName>
    </submittedName>
</protein>
<accession>A0A0P1F7Z4</accession>
<feature type="region of interest" description="Disordered" evidence="1">
    <location>
        <begin position="18"/>
        <end position="39"/>
    </location>
</feature>
<dbReference type="Proteomes" id="UP000051587">
    <property type="component" value="Unassembled WGS sequence"/>
</dbReference>
<dbReference type="STRING" id="53501.SAMN04488043_10993"/>
<sequence length="39" mass="4086">MLQLDHIVVSSQTLAAGGAHVETGLTASPRSARLDPKTR</sequence>
<proteinExistence type="predicted"/>
<evidence type="ECO:0000256" key="1">
    <source>
        <dbReference type="SAM" id="MobiDB-lite"/>
    </source>
</evidence>
<name>A0A0P1F7Z4_THAGE</name>
<dbReference type="EMBL" id="CYSA01000015">
    <property type="protein sequence ID" value="CUH64073.1"/>
    <property type="molecule type" value="Genomic_DNA"/>
</dbReference>
<gene>
    <name evidence="2" type="ORF">TG4357_01052</name>
</gene>
<evidence type="ECO:0000313" key="3">
    <source>
        <dbReference type="Proteomes" id="UP000051587"/>
    </source>
</evidence>
<keyword evidence="3" id="KW-1185">Reference proteome</keyword>
<dbReference type="AlphaFoldDB" id="A0A0P1F7Z4"/>
<reference evidence="2 3" key="1">
    <citation type="submission" date="2015-09" db="EMBL/GenBank/DDBJ databases">
        <authorList>
            <consortium name="Swine Surveillance"/>
        </authorList>
    </citation>
    <scope>NUCLEOTIDE SEQUENCE [LARGE SCALE GENOMIC DNA]</scope>
    <source>
        <strain evidence="2 3">CECT 4357</strain>
    </source>
</reference>
<organism evidence="2 3">
    <name type="scientific">Thalassovita gelatinovora</name>
    <name type="common">Thalassobius gelatinovorus</name>
    <dbReference type="NCBI Taxonomy" id="53501"/>
    <lineage>
        <taxon>Bacteria</taxon>
        <taxon>Pseudomonadati</taxon>
        <taxon>Pseudomonadota</taxon>
        <taxon>Alphaproteobacteria</taxon>
        <taxon>Rhodobacterales</taxon>
        <taxon>Roseobacteraceae</taxon>
        <taxon>Thalassovita</taxon>
    </lineage>
</organism>
<evidence type="ECO:0000313" key="2">
    <source>
        <dbReference type="EMBL" id="CUH64073.1"/>
    </source>
</evidence>